<dbReference type="GO" id="GO:0055085">
    <property type="term" value="P:transmembrane transport"/>
    <property type="evidence" value="ECO:0007669"/>
    <property type="project" value="InterPro"/>
</dbReference>
<feature type="transmembrane region" description="Helical" evidence="7">
    <location>
        <begin position="12"/>
        <end position="36"/>
    </location>
</feature>
<evidence type="ECO:0000313" key="10">
    <source>
        <dbReference type="Proteomes" id="UP000199315"/>
    </source>
</evidence>
<feature type="domain" description="ABC transmembrane type-1" evidence="8">
    <location>
        <begin position="78"/>
        <end position="284"/>
    </location>
</feature>
<proteinExistence type="inferred from homology"/>
<dbReference type="Proteomes" id="UP000199315">
    <property type="component" value="Unassembled WGS sequence"/>
</dbReference>
<dbReference type="PROSITE" id="PS50928">
    <property type="entry name" value="ABC_TM1"/>
    <property type="match status" value="1"/>
</dbReference>
<dbReference type="GO" id="GO:0005886">
    <property type="term" value="C:plasma membrane"/>
    <property type="evidence" value="ECO:0007669"/>
    <property type="project" value="UniProtKB-SubCell"/>
</dbReference>
<organism evidence="9 10">
    <name type="scientific">Anaerobium acetethylicum</name>
    <dbReference type="NCBI Taxonomy" id="1619234"/>
    <lineage>
        <taxon>Bacteria</taxon>
        <taxon>Bacillati</taxon>
        <taxon>Bacillota</taxon>
        <taxon>Clostridia</taxon>
        <taxon>Lachnospirales</taxon>
        <taxon>Lachnospiraceae</taxon>
        <taxon>Anaerobium</taxon>
    </lineage>
</organism>
<keyword evidence="5 7" id="KW-1133">Transmembrane helix</keyword>
<keyword evidence="10" id="KW-1185">Reference proteome</keyword>
<dbReference type="CDD" id="cd06261">
    <property type="entry name" value="TM_PBP2"/>
    <property type="match status" value="1"/>
</dbReference>
<dbReference type="EMBL" id="FMKA01000022">
    <property type="protein sequence ID" value="SCP98534.1"/>
    <property type="molecule type" value="Genomic_DNA"/>
</dbReference>
<feature type="transmembrane region" description="Helical" evidence="7">
    <location>
        <begin position="193"/>
        <end position="214"/>
    </location>
</feature>
<dbReference type="PANTHER" id="PTHR43744:SF9">
    <property type="entry name" value="POLYGALACTURONAN_RHAMNOGALACTURONAN TRANSPORT SYSTEM PERMEASE PROTEIN YTCP"/>
    <property type="match status" value="1"/>
</dbReference>
<comment type="similarity">
    <text evidence="7">Belongs to the binding-protein-dependent transport system permease family.</text>
</comment>
<feature type="transmembrane region" description="Helical" evidence="7">
    <location>
        <begin position="145"/>
        <end position="163"/>
    </location>
</feature>
<protein>
    <submittedName>
        <fullName evidence="9">Putative aldouronate transport system permease protein</fullName>
    </submittedName>
</protein>
<dbReference type="SUPFAM" id="SSF161098">
    <property type="entry name" value="MetI-like"/>
    <property type="match status" value="1"/>
</dbReference>
<evidence type="ECO:0000259" key="8">
    <source>
        <dbReference type="PROSITE" id="PS50928"/>
    </source>
</evidence>
<feature type="transmembrane region" description="Helical" evidence="7">
    <location>
        <begin position="78"/>
        <end position="101"/>
    </location>
</feature>
<dbReference type="AlphaFoldDB" id="A0A1D3TWD8"/>
<dbReference type="InterPro" id="IPR035906">
    <property type="entry name" value="MetI-like_sf"/>
</dbReference>
<evidence type="ECO:0000256" key="1">
    <source>
        <dbReference type="ARBA" id="ARBA00004651"/>
    </source>
</evidence>
<evidence type="ECO:0000313" key="9">
    <source>
        <dbReference type="EMBL" id="SCP98534.1"/>
    </source>
</evidence>
<dbReference type="InterPro" id="IPR000515">
    <property type="entry name" value="MetI-like"/>
</dbReference>
<evidence type="ECO:0000256" key="5">
    <source>
        <dbReference type="ARBA" id="ARBA00022989"/>
    </source>
</evidence>
<gene>
    <name evidence="9" type="ORF">SAMN05421730_102212</name>
</gene>
<dbReference type="STRING" id="1619234.SAMN05421730_102212"/>
<accession>A0A1D3TWD8</accession>
<dbReference type="Gene3D" id="1.10.3720.10">
    <property type="entry name" value="MetI-like"/>
    <property type="match status" value="1"/>
</dbReference>
<keyword evidence="2 7" id="KW-0813">Transport</keyword>
<evidence type="ECO:0000256" key="7">
    <source>
        <dbReference type="RuleBase" id="RU363032"/>
    </source>
</evidence>
<feature type="transmembrane region" description="Helical" evidence="7">
    <location>
        <begin position="267"/>
        <end position="284"/>
    </location>
</feature>
<reference evidence="9 10" key="1">
    <citation type="submission" date="2016-09" db="EMBL/GenBank/DDBJ databases">
        <authorList>
            <person name="Capua I."/>
            <person name="De Benedictis P."/>
            <person name="Joannis T."/>
            <person name="Lombin L.H."/>
            <person name="Cattoli G."/>
        </authorList>
    </citation>
    <scope>NUCLEOTIDE SEQUENCE [LARGE SCALE GENOMIC DNA]</scope>
    <source>
        <strain evidence="9 10">GluBS11</strain>
    </source>
</reference>
<feature type="transmembrane region" description="Helical" evidence="7">
    <location>
        <begin position="113"/>
        <end position="133"/>
    </location>
</feature>
<comment type="subcellular location">
    <subcellularLocation>
        <location evidence="1 7">Cell membrane</location>
        <topology evidence="1 7">Multi-pass membrane protein</topology>
    </subcellularLocation>
</comment>
<dbReference type="RefSeq" id="WP_091235553.1">
    <property type="nucleotide sequence ID" value="NZ_FMKA01000022.1"/>
</dbReference>
<dbReference type="OrthoDB" id="9771544at2"/>
<name>A0A1D3TWD8_9FIRM</name>
<evidence type="ECO:0000256" key="2">
    <source>
        <dbReference type="ARBA" id="ARBA00022448"/>
    </source>
</evidence>
<keyword evidence="3" id="KW-1003">Cell membrane</keyword>
<evidence type="ECO:0000256" key="6">
    <source>
        <dbReference type="ARBA" id="ARBA00023136"/>
    </source>
</evidence>
<dbReference type="Pfam" id="PF00528">
    <property type="entry name" value="BPD_transp_1"/>
    <property type="match status" value="1"/>
</dbReference>
<evidence type="ECO:0000256" key="4">
    <source>
        <dbReference type="ARBA" id="ARBA00022692"/>
    </source>
</evidence>
<keyword evidence="6 7" id="KW-0472">Membrane</keyword>
<keyword evidence="4 7" id="KW-0812">Transmembrane</keyword>
<dbReference type="PANTHER" id="PTHR43744">
    <property type="entry name" value="ABC TRANSPORTER PERMEASE PROTEIN MG189-RELATED-RELATED"/>
    <property type="match status" value="1"/>
</dbReference>
<sequence length="299" mass="33281">MESGVKGANEKVFQTIITAFLFILALLAILPFMLLISSSLTEEKSLLSEGYNFITTHFSAYAYKYLFLSNGAKIFRSYGITFFITVAGTAVSLIIGPLLAYPMSRADYPRRKIVTLLVVFTMLFNGGVVPSYLMWTQIFHLKNTIWALVFPNLLFNGFYIILYKNNFKANIHPALIEAAKIDGAGEFFIYRKIVLPLSTPILATIGLMVGLGYWNDWTNGLYYISDNRLYSLQLLLNSIINNISALATMSTSATLGQSDMPGTGIRMAMAVIGVIPIIILYPFFQKYFIKGIAIGGVKE</sequence>
<evidence type="ECO:0000256" key="3">
    <source>
        <dbReference type="ARBA" id="ARBA00022475"/>
    </source>
</evidence>